<comment type="caution">
    <text evidence="2">The sequence shown here is derived from an EMBL/GenBank/DDBJ whole genome shotgun (WGS) entry which is preliminary data.</text>
</comment>
<organism evidence="2 3">
    <name type="scientific">Stichopus japonicus</name>
    <name type="common">Sea cucumber</name>
    <dbReference type="NCBI Taxonomy" id="307972"/>
    <lineage>
        <taxon>Eukaryota</taxon>
        <taxon>Metazoa</taxon>
        <taxon>Echinodermata</taxon>
        <taxon>Eleutherozoa</taxon>
        <taxon>Echinozoa</taxon>
        <taxon>Holothuroidea</taxon>
        <taxon>Aspidochirotacea</taxon>
        <taxon>Aspidochirotida</taxon>
        <taxon>Stichopodidae</taxon>
        <taxon>Apostichopus</taxon>
    </lineage>
</organism>
<evidence type="ECO:0000313" key="2">
    <source>
        <dbReference type="EMBL" id="PIK53190.1"/>
    </source>
</evidence>
<dbReference type="OrthoDB" id="10068512at2759"/>
<dbReference type="AlphaFoldDB" id="A0A2G8KZ56"/>
<sequence length="168" mass="19199">MAFLPGDRVFYKRDDSNRWRGPGKVIGQDGKVVYVRHGSQLIQVASCRAIKTHPDTGAPDKTCKEEMSKETDGNEIKQQKVLPQETPAEEFMDEEIETNIEQEQEHIEEPALDNSHTSNTDESQLDTDEQELPENQPQQHANPENTITKIDIPNVNTKIKYRLQEDDV</sequence>
<keyword evidence="3" id="KW-1185">Reference proteome</keyword>
<gene>
    <name evidence="2" type="ORF">BSL78_09900</name>
</gene>
<dbReference type="Proteomes" id="UP000230750">
    <property type="component" value="Unassembled WGS sequence"/>
</dbReference>
<feature type="compositionally biased region" description="Polar residues" evidence="1">
    <location>
        <begin position="133"/>
        <end position="148"/>
    </location>
</feature>
<proteinExistence type="predicted"/>
<feature type="region of interest" description="Disordered" evidence="1">
    <location>
        <begin position="53"/>
        <end position="151"/>
    </location>
</feature>
<evidence type="ECO:0000313" key="3">
    <source>
        <dbReference type="Proteomes" id="UP000230750"/>
    </source>
</evidence>
<reference evidence="2 3" key="1">
    <citation type="journal article" date="2017" name="PLoS Biol.">
        <title>The sea cucumber genome provides insights into morphological evolution and visceral regeneration.</title>
        <authorList>
            <person name="Zhang X."/>
            <person name="Sun L."/>
            <person name="Yuan J."/>
            <person name="Sun Y."/>
            <person name="Gao Y."/>
            <person name="Zhang L."/>
            <person name="Li S."/>
            <person name="Dai H."/>
            <person name="Hamel J.F."/>
            <person name="Liu C."/>
            <person name="Yu Y."/>
            <person name="Liu S."/>
            <person name="Lin W."/>
            <person name="Guo K."/>
            <person name="Jin S."/>
            <person name="Xu P."/>
            <person name="Storey K.B."/>
            <person name="Huan P."/>
            <person name="Zhang T."/>
            <person name="Zhou Y."/>
            <person name="Zhang J."/>
            <person name="Lin C."/>
            <person name="Li X."/>
            <person name="Xing L."/>
            <person name="Huo D."/>
            <person name="Sun M."/>
            <person name="Wang L."/>
            <person name="Mercier A."/>
            <person name="Li F."/>
            <person name="Yang H."/>
            <person name="Xiang J."/>
        </authorList>
    </citation>
    <scope>NUCLEOTIDE SEQUENCE [LARGE SCALE GENOMIC DNA]</scope>
    <source>
        <strain evidence="2">Shaxun</strain>
        <tissue evidence="2">Muscle</tissue>
    </source>
</reference>
<name>A0A2G8KZ56_STIJA</name>
<evidence type="ECO:0000256" key="1">
    <source>
        <dbReference type="SAM" id="MobiDB-lite"/>
    </source>
</evidence>
<accession>A0A2G8KZ56</accession>
<dbReference type="EMBL" id="MRZV01000296">
    <property type="protein sequence ID" value="PIK53190.1"/>
    <property type="molecule type" value="Genomic_DNA"/>
</dbReference>
<feature type="compositionally biased region" description="Basic and acidic residues" evidence="1">
    <location>
        <begin position="61"/>
        <end position="78"/>
    </location>
</feature>
<feature type="compositionally biased region" description="Acidic residues" evidence="1">
    <location>
        <begin position="123"/>
        <end position="132"/>
    </location>
</feature>
<protein>
    <submittedName>
        <fullName evidence="2">Uncharacterized protein</fullName>
    </submittedName>
</protein>
<feature type="compositionally biased region" description="Acidic residues" evidence="1">
    <location>
        <begin position="87"/>
        <end position="102"/>
    </location>
</feature>